<evidence type="ECO:0000313" key="4">
    <source>
        <dbReference type="Proteomes" id="UP000032439"/>
    </source>
</evidence>
<evidence type="ECO:0000313" key="3">
    <source>
        <dbReference type="EMBL" id="MDH0145991.1"/>
    </source>
</evidence>
<organism evidence="2 4">
    <name type="scientific">Stutzerimonas stutzeri</name>
    <name type="common">Pseudomonas stutzeri</name>
    <dbReference type="NCBI Taxonomy" id="316"/>
    <lineage>
        <taxon>Bacteria</taxon>
        <taxon>Pseudomonadati</taxon>
        <taxon>Pseudomonadota</taxon>
        <taxon>Gammaproteobacteria</taxon>
        <taxon>Pseudomonadales</taxon>
        <taxon>Pseudomonadaceae</taxon>
        <taxon>Stutzerimonas</taxon>
    </lineage>
</organism>
<feature type="region of interest" description="Disordered" evidence="1">
    <location>
        <begin position="107"/>
        <end position="128"/>
    </location>
</feature>
<reference evidence="2 4" key="1">
    <citation type="submission" date="2014-11" db="EMBL/GenBank/DDBJ databases">
        <title>Genomics and ecophysiology of heterotrophic nitrogen fixing bacteria isolated from estuarine surface water.</title>
        <authorList>
            <person name="Bentzon-Tilia M."/>
            <person name="Severin I."/>
            <person name="Hansen L.H."/>
            <person name="Riemann L."/>
        </authorList>
    </citation>
    <scope>NUCLEOTIDE SEQUENCE [LARGE SCALE GENOMIC DNA]</scope>
    <source>
        <strain evidence="2 4">BAL361</strain>
    </source>
</reference>
<dbReference type="EMBL" id="JAODZE010000005">
    <property type="protein sequence ID" value="MDH0145991.1"/>
    <property type="molecule type" value="Genomic_DNA"/>
</dbReference>
<dbReference type="InterPro" id="IPR021207">
    <property type="entry name" value="Integr_conj_element_PFL4705"/>
</dbReference>
<feature type="compositionally biased region" description="Basic and acidic residues" evidence="1">
    <location>
        <begin position="84"/>
        <end position="97"/>
    </location>
</feature>
<gene>
    <name evidence="2" type="ORF">LO50_07075</name>
    <name evidence="3" type="ORF">N7335_06250</name>
</gene>
<proteinExistence type="predicted"/>
<feature type="region of interest" description="Disordered" evidence="1">
    <location>
        <begin position="78"/>
        <end position="97"/>
    </location>
</feature>
<protein>
    <submittedName>
        <fullName evidence="2">Conjugal transfer protein</fullName>
    </submittedName>
    <submittedName>
        <fullName evidence="3">TIGR03752 family integrating conjugative element protein</fullName>
    </submittedName>
</protein>
<reference evidence="3" key="2">
    <citation type="submission" date="2022-09" db="EMBL/GenBank/DDBJ databases">
        <title>Intensive care unit water sources are persistently colonized with multi-drug resistant bacteria and are the site of extensive horizontal gene transfer of antibiotic resistance genes.</title>
        <authorList>
            <person name="Diorio-Toth L."/>
        </authorList>
    </citation>
    <scope>NUCLEOTIDE SEQUENCE</scope>
    <source>
        <strain evidence="3">GD04147</strain>
    </source>
</reference>
<dbReference type="RefSeq" id="WP_014596093.1">
    <property type="nucleotide sequence ID" value="NZ_JAMOHO010000016.1"/>
</dbReference>
<feature type="compositionally biased region" description="Polar residues" evidence="1">
    <location>
        <begin position="190"/>
        <end position="199"/>
    </location>
</feature>
<dbReference type="EMBL" id="JXXD01000051">
    <property type="protein sequence ID" value="KIZ37075.1"/>
    <property type="molecule type" value="Genomic_DNA"/>
</dbReference>
<comment type="caution">
    <text evidence="2">The sequence shown here is derived from an EMBL/GenBank/DDBJ whole genome shotgun (WGS) entry which is preliminary data.</text>
</comment>
<dbReference type="Proteomes" id="UP000032439">
    <property type="component" value="Unassembled WGS sequence"/>
</dbReference>
<sequence length="469" mass="49398">MRSNGLLKWLLIPVALLVLFVAIRLFSGGGASAPPVADGGGRLTPEEMKALGIEGDTPRDTVATLVAQVKQLRTELQTALSDNRSQREENQRLRQRENAIEQRISSALESERSNLRRDQQQAASARQQTEGLLADLQQRLDSIGGRGGGHADLPVGLGLRDGDEAGMEGGMRWVEPDDAKQSDGRGRSNGGISFPTSFGSAQSTLETTAQTVANAGARAAGVKSPTPVYTVPTNSTLMGSVAMTALIGRVPIDGTVNDPYPFKVLVGPDNLTANGIDIPDVAGAVFSGTASGDWTLSCVRGQVRSITFVFHDGTIRTIPEDREGNQQNNQQRDGLGWISDPHGIPCVSGERRSNAQQYLGTQALITAAGAGVASLIESDSGRASYVGADGSIGSVGISGQEAVGRILASGVQDMSSWVNKLYGQAFAAVYVQPGAKVAVHLEKPLAIDFDPEGRKVDHRAGESHALELE</sequence>
<accession>A0A0D7E9A0</accession>
<dbReference type="PATRIC" id="fig|316.110.peg.3892"/>
<feature type="compositionally biased region" description="Basic and acidic residues" evidence="1">
    <location>
        <begin position="109"/>
        <end position="119"/>
    </location>
</feature>
<dbReference type="AlphaFoldDB" id="A0A0D7E9A0"/>
<evidence type="ECO:0000313" key="2">
    <source>
        <dbReference type="EMBL" id="KIZ37075.1"/>
    </source>
</evidence>
<feature type="region of interest" description="Disordered" evidence="1">
    <location>
        <begin position="173"/>
        <end position="199"/>
    </location>
</feature>
<name>A0A0D7E9A0_STUST</name>
<dbReference type="Proteomes" id="UP001158076">
    <property type="component" value="Unassembled WGS sequence"/>
</dbReference>
<dbReference type="NCBIfam" id="TIGR03752">
    <property type="entry name" value="conj_TIGR03752"/>
    <property type="match status" value="1"/>
</dbReference>
<evidence type="ECO:0000256" key="1">
    <source>
        <dbReference type="SAM" id="MobiDB-lite"/>
    </source>
</evidence>
<feature type="compositionally biased region" description="Basic and acidic residues" evidence="1">
    <location>
        <begin position="174"/>
        <end position="186"/>
    </location>
</feature>